<evidence type="ECO:0000313" key="6">
    <source>
        <dbReference type="Proteomes" id="UP001224926"/>
    </source>
</evidence>
<keyword evidence="6" id="KW-1185">Reference proteome</keyword>
<dbReference type="EMBL" id="CP101873">
    <property type="protein sequence ID" value="WMT10101.1"/>
    <property type="molecule type" value="Genomic_DNA"/>
</dbReference>
<sequence>MVDLTLAWFGLGATVVLLCCSAFFSSAETAIFTLPMAWIDERAATDDPRAGVLKGLRDDPHRLLVTVLVGNNVVNVALSSIVTVVFATYLPTGIAVTAATVAVSVVILVFGEIVPKSYGLGNAQGWAMRVARPVSLVERALSPLVTVFDVVTGWISDRLGGTADIEKPYVD</sequence>
<accession>A0AAF0PFA6</accession>
<dbReference type="RefSeq" id="WP_049965180.1">
    <property type="nucleotide sequence ID" value="NZ_CP101873.1"/>
</dbReference>
<feature type="transmembrane region" description="Helical" evidence="3">
    <location>
        <begin position="63"/>
        <end position="87"/>
    </location>
</feature>
<dbReference type="AlphaFoldDB" id="A0AAF0PFA6"/>
<dbReference type="GeneID" id="39862110"/>
<keyword evidence="3" id="KW-0812">Transmembrane</keyword>
<feature type="transmembrane region" description="Helical" evidence="3">
    <location>
        <begin position="6"/>
        <end position="24"/>
    </location>
</feature>
<dbReference type="PROSITE" id="PS51846">
    <property type="entry name" value="CNNM"/>
    <property type="match status" value="1"/>
</dbReference>
<protein>
    <submittedName>
        <fullName evidence="5">DUF21 domain-containing protein</fullName>
    </submittedName>
</protein>
<evidence type="ECO:0000256" key="1">
    <source>
        <dbReference type="ARBA" id="ARBA00022737"/>
    </source>
</evidence>
<dbReference type="Proteomes" id="UP001224926">
    <property type="component" value="Chromosome"/>
</dbReference>
<feature type="domain" description="CNNM transmembrane" evidence="4">
    <location>
        <begin position="3"/>
        <end position="171"/>
    </location>
</feature>
<keyword evidence="2" id="KW-0129">CBS domain</keyword>
<gene>
    <name evidence="5" type="ORF">NP511_10825</name>
</gene>
<keyword evidence="1" id="KW-0677">Repeat</keyword>
<evidence type="ECO:0000259" key="4">
    <source>
        <dbReference type="PROSITE" id="PS51846"/>
    </source>
</evidence>
<keyword evidence="3" id="KW-1133">Transmembrane helix</keyword>
<evidence type="ECO:0000256" key="3">
    <source>
        <dbReference type="SAM" id="Phobius"/>
    </source>
</evidence>
<feature type="transmembrane region" description="Helical" evidence="3">
    <location>
        <begin position="93"/>
        <end position="114"/>
    </location>
</feature>
<dbReference type="GeneID" id="84214440"/>
<proteinExistence type="predicted"/>
<evidence type="ECO:0000256" key="2">
    <source>
        <dbReference type="ARBA" id="ARBA00023122"/>
    </source>
</evidence>
<reference evidence="5 6" key="1">
    <citation type="submission" date="2022-07" db="EMBL/GenBank/DDBJ databases">
        <title>Two temperate virus in Haloterrigena jeotgali A29.</title>
        <authorList>
            <person name="Deng X."/>
        </authorList>
    </citation>
    <scope>NUCLEOTIDE SEQUENCE [LARGE SCALE GENOMIC DNA]</scope>
    <source>
        <strain evidence="5 6">A29</strain>
    </source>
</reference>
<evidence type="ECO:0000313" key="5">
    <source>
        <dbReference type="EMBL" id="WMT10101.1"/>
    </source>
</evidence>
<name>A0AAF0PFA6_9EURY</name>
<dbReference type="PANTHER" id="PTHR22777">
    <property type="entry name" value="HEMOLYSIN-RELATED"/>
    <property type="match status" value="1"/>
</dbReference>
<dbReference type="InterPro" id="IPR002550">
    <property type="entry name" value="CNNM"/>
</dbReference>
<organism evidence="5 6">
    <name type="scientific">Natrinema thermotolerans</name>
    <dbReference type="NCBI Taxonomy" id="121872"/>
    <lineage>
        <taxon>Archaea</taxon>
        <taxon>Methanobacteriati</taxon>
        <taxon>Methanobacteriota</taxon>
        <taxon>Stenosarchaea group</taxon>
        <taxon>Halobacteria</taxon>
        <taxon>Halobacteriales</taxon>
        <taxon>Natrialbaceae</taxon>
        <taxon>Natrinema</taxon>
    </lineage>
</organism>
<dbReference type="Pfam" id="PF01595">
    <property type="entry name" value="CNNM"/>
    <property type="match status" value="1"/>
</dbReference>
<dbReference type="PANTHER" id="PTHR22777:SF17">
    <property type="entry name" value="UPF0053 PROTEIN SLL0260"/>
    <property type="match status" value="1"/>
</dbReference>
<keyword evidence="3" id="KW-0472">Membrane</keyword>